<protein>
    <submittedName>
        <fullName evidence="1">Uncharacterized protein</fullName>
    </submittedName>
</protein>
<accession>A0A0A9ENA4</accession>
<proteinExistence type="predicted"/>
<dbReference type="EMBL" id="GBRH01195691">
    <property type="protein sequence ID" value="JAE02205.1"/>
    <property type="molecule type" value="Transcribed_RNA"/>
</dbReference>
<reference evidence="1" key="2">
    <citation type="journal article" date="2015" name="Data Brief">
        <title>Shoot transcriptome of the giant reed, Arundo donax.</title>
        <authorList>
            <person name="Barrero R.A."/>
            <person name="Guerrero F.D."/>
            <person name="Moolhuijzen P."/>
            <person name="Goolsby J.A."/>
            <person name="Tidwell J."/>
            <person name="Bellgard S.E."/>
            <person name="Bellgard M.I."/>
        </authorList>
    </citation>
    <scope>NUCLEOTIDE SEQUENCE</scope>
    <source>
        <tissue evidence="1">Shoot tissue taken approximately 20 cm above the soil surface</tissue>
    </source>
</reference>
<name>A0A0A9ENA4_ARUDO</name>
<evidence type="ECO:0000313" key="1">
    <source>
        <dbReference type="EMBL" id="JAE02205.1"/>
    </source>
</evidence>
<reference evidence="1" key="1">
    <citation type="submission" date="2014-09" db="EMBL/GenBank/DDBJ databases">
        <authorList>
            <person name="Magalhaes I.L.F."/>
            <person name="Oliveira U."/>
            <person name="Santos F.R."/>
            <person name="Vidigal T.H.D.A."/>
            <person name="Brescovit A.D."/>
            <person name="Santos A.J."/>
        </authorList>
    </citation>
    <scope>NUCLEOTIDE SEQUENCE</scope>
    <source>
        <tissue evidence="1">Shoot tissue taken approximately 20 cm above the soil surface</tissue>
    </source>
</reference>
<organism evidence="1">
    <name type="scientific">Arundo donax</name>
    <name type="common">Giant reed</name>
    <name type="synonym">Donax arundinaceus</name>
    <dbReference type="NCBI Taxonomy" id="35708"/>
    <lineage>
        <taxon>Eukaryota</taxon>
        <taxon>Viridiplantae</taxon>
        <taxon>Streptophyta</taxon>
        <taxon>Embryophyta</taxon>
        <taxon>Tracheophyta</taxon>
        <taxon>Spermatophyta</taxon>
        <taxon>Magnoliopsida</taxon>
        <taxon>Liliopsida</taxon>
        <taxon>Poales</taxon>
        <taxon>Poaceae</taxon>
        <taxon>PACMAD clade</taxon>
        <taxon>Arundinoideae</taxon>
        <taxon>Arundineae</taxon>
        <taxon>Arundo</taxon>
    </lineage>
</organism>
<dbReference type="AlphaFoldDB" id="A0A0A9ENA4"/>
<sequence>MKMIVFSQADIRPSVEIEFLQVDADVSRLPVEFKSPQAGHFSVSL</sequence>